<sequence>MGKAWVGEVIGLTGSKRYQWYKYQNGTWVAIKGANSETLEVKPGAVGTEYYQLQADWKPIIGSAYNEVWSNVVAIQAYTENPVTKGKITNIRKDYINGQLTGTDIGKQAGQNAQEIKATGIVVKPKLDSVPSNGFKGKVTWSYDDGGKGLVTT</sequence>
<dbReference type="AlphaFoldDB" id="A0A380P358"/>
<organism evidence="1 2">
    <name type="scientific">Weissella viridescens</name>
    <name type="common">Lactobacillus viridescens</name>
    <dbReference type="NCBI Taxonomy" id="1629"/>
    <lineage>
        <taxon>Bacteria</taxon>
        <taxon>Bacillati</taxon>
        <taxon>Bacillota</taxon>
        <taxon>Bacilli</taxon>
        <taxon>Lactobacillales</taxon>
        <taxon>Lactobacillaceae</taxon>
        <taxon>Weissella</taxon>
    </lineage>
</organism>
<name>A0A380P358_WEIVI</name>
<accession>A0A380P358</accession>
<dbReference type="Proteomes" id="UP000254621">
    <property type="component" value="Unassembled WGS sequence"/>
</dbReference>
<proteinExistence type="predicted"/>
<protein>
    <submittedName>
        <fullName evidence="1">Uncharacterized protein</fullName>
    </submittedName>
</protein>
<dbReference type="EMBL" id="UHIV01000004">
    <property type="protein sequence ID" value="SUP59575.1"/>
    <property type="molecule type" value="Genomic_DNA"/>
</dbReference>
<evidence type="ECO:0000313" key="2">
    <source>
        <dbReference type="Proteomes" id="UP000254621"/>
    </source>
</evidence>
<gene>
    <name evidence="1" type="ORF">NCTC13645_01833</name>
</gene>
<reference evidence="1 2" key="1">
    <citation type="submission" date="2018-06" db="EMBL/GenBank/DDBJ databases">
        <authorList>
            <consortium name="Pathogen Informatics"/>
            <person name="Doyle S."/>
        </authorList>
    </citation>
    <scope>NUCLEOTIDE SEQUENCE [LARGE SCALE GENOMIC DNA]</scope>
    <source>
        <strain evidence="1 2">NCTC13645</strain>
    </source>
</reference>
<evidence type="ECO:0000313" key="1">
    <source>
        <dbReference type="EMBL" id="SUP59575.1"/>
    </source>
</evidence>